<sequence length="171" mass="19624">MDERKYQEEVQEENPVESYFKVRTGKEWMDEAKSIPIRKKLAGDLWFEGENAVLFADSNAGKSILAVQIADSISRGVPLNPLELTADAQKVVYFDFEMESPQFYARYSIDGQNPYPWNRNFIRVEINEDAQCPRGNFTQFICDAIEVVMLRVGAKVGIIDNISFLNDELEK</sequence>
<gene>
    <name evidence="1" type="ORF">Q3982_06710</name>
</gene>
<comment type="caution">
    <text evidence="1">The sequence shown here is derived from an EMBL/GenBank/DDBJ whole genome shotgun (WGS) entry which is preliminary data.</text>
</comment>
<evidence type="ECO:0000313" key="1">
    <source>
        <dbReference type="EMBL" id="MDO4842348.1"/>
    </source>
</evidence>
<dbReference type="InterPro" id="IPR027417">
    <property type="entry name" value="P-loop_NTPase"/>
</dbReference>
<name>A0AA43RJF7_9ACTN</name>
<dbReference type="Pfam" id="PF13481">
    <property type="entry name" value="AAA_25"/>
    <property type="match status" value="1"/>
</dbReference>
<keyword evidence="2" id="KW-1185">Reference proteome</keyword>
<proteinExistence type="predicted"/>
<reference evidence="1" key="1">
    <citation type="submission" date="2023-07" db="EMBL/GenBank/DDBJ databases">
        <title>Between Cages and Wild: Unraveling the Impact of Captivity on Animal Microbiomes and Antimicrobial Resistance.</title>
        <authorList>
            <person name="Schmartz G.P."/>
            <person name="Rehner J."/>
            <person name="Schuff M.J."/>
            <person name="Becker S.L."/>
            <person name="Kravczyk M."/>
            <person name="Gurevich A."/>
            <person name="Francke R."/>
            <person name="Mueller R."/>
            <person name="Keller V."/>
            <person name="Keller A."/>
        </authorList>
    </citation>
    <scope>NUCLEOTIDE SEQUENCE</scope>
    <source>
        <strain evidence="1">S12M_St_49</strain>
    </source>
</reference>
<feature type="non-terminal residue" evidence="1">
    <location>
        <position position="171"/>
    </location>
</feature>
<evidence type="ECO:0000313" key="2">
    <source>
        <dbReference type="Proteomes" id="UP001168575"/>
    </source>
</evidence>
<organism evidence="1 2">
    <name type="scientific">Phoenicibacter congonensis</name>
    <dbReference type="NCBI Taxonomy" id="1944646"/>
    <lineage>
        <taxon>Bacteria</taxon>
        <taxon>Bacillati</taxon>
        <taxon>Actinomycetota</taxon>
        <taxon>Coriobacteriia</taxon>
        <taxon>Eggerthellales</taxon>
        <taxon>Eggerthellaceae</taxon>
        <taxon>Phoenicibacter</taxon>
    </lineage>
</organism>
<accession>A0AA43RJF7</accession>
<dbReference type="Proteomes" id="UP001168575">
    <property type="component" value="Unassembled WGS sequence"/>
</dbReference>
<protein>
    <submittedName>
        <fullName evidence="1">AAA family ATPase</fullName>
    </submittedName>
</protein>
<dbReference type="Gene3D" id="3.40.50.300">
    <property type="entry name" value="P-loop containing nucleotide triphosphate hydrolases"/>
    <property type="match status" value="1"/>
</dbReference>
<dbReference type="AlphaFoldDB" id="A0AA43RJF7"/>
<dbReference type="EMBL" id="JAUMVS010000146">
    <property type="protein sequence ID" value="MDO4842348.1"/>
    <property type="molecule type" value="Genomic_DNA"/>
</dbReference>
<dbReference type="SUPFAM" id="SSF52540">
    <property type="entry name" value="P-loop containing nucleoside triphosphate hydrolases"/>
    <property type="match status" value="1"/>
</dbReference>